<protein>
    <submittedName>
        <fullName evidence="3">Type II toxin-antitoxin system RelE/ParE family toxin</fullName>
    </submittedName>
</protein>
<dbReference type="AlphaFoldDB" id="A0AAW9Q9B3"/>
<keyword evidence="2" id="KW-1277">Toxin-antitoxin system</keyword>
<evidence type="ECO:0000313" key="3">
    <source>
        <dbReference type="EMBL" id="MEE3719790.1"/>
    </source>
</evidence>
<evidence type="ECO:0000256" key="1">
    <source>
        <dbReference type="ARBA" id="ARBA00006226"/>
    </source>
</evidence>
<dbReference type="Pfam" id="PF05016">
    <property type="entry name" value="ParE_toxin"/>
    <property type="match status" value="1"/>
</dbReference>
<comment type="caution">
    <text evidence="3">The sequence shown here is derived from an EMBL/GenBank/DDBJ whole genome shotgun (WGS) entry which is preliminary data.</text>
</comment>
<evidence type="ECO:0000313" key="4">
    <source>
        <dbReference type="Proteomes" id="UP001333818"/>
    </source>
</evidence>
<comment type="similarity">
    <text evidence="1">Belongs to the RelE toxin family.</text>
</comment>
<dbReference type="Proteomes" id="UP001333818">
    <property type="component" value="Unassembled WGS sequence"/>
</dbReference>
<dbReference type="InterPro" id="IPR051803">
    <property type="entry name" value="TA_system_RelE-like_toxin"/>
</dbReference>
<proteinExistence type="inferred from homology"/>
<dbReference type="EMBL" id="JAZBJZ010000171">
    <property type="protein sequence ID" value="MEE3719790.1"/>
    <property type="molecule type" value="Genomic_DNA"/>
</dbReference>
<reference evidence="3" key="1">
    <citation type="submission" date="2024-01" db="EMBL/GenBank/DDBJ databases">
        <title>Bank of Algae and Cyanobacteria of the Azores (BACA) strain genomes.</title>
        <authorList>
            <person name="Luz R."/>
            <person name="Cordeiro R."/>
            <person name="Fonseca A."/>
            <person name="Goncalves V."/>
        </authorList>
    </citation>
    <scope>NUCLEOTIDE SEQUENCE</scope>
    <source>
        <strain evidence="3">BACA0141</strain>
    </source>
</reference>
<accession>A0AAW9Q9B3</accession>
<organism evidence="3 4">
    <name type="scientific">Tumidithrix elongata BACA0141</name>
    <dbReference type="NCBI Taxonomy" id="2716417"/>
    <lineage>
        <taxon>Bacteria</taxon>
        <taxon>Bacillati</taxon>
        <taxon>Cyanobacteriota</taxon>
        <taxon>Cyanophyceae</taxon>
        <taxon>Pseudanabaenales</taxon>
        <taxon>Pseudanabaenaceae</taxon>
        <taxon>Tumidithrix</taxon>
        <taxon>Tumidithrix elongata</taxon>
    </lineage>
</organism>
<evidence type="ECO:0000256" key="2">
    <source>
        <dbReference type="ARBA" id="ARBA00022649"/>
    </source>
</evidence>
<dbReference type="RefSeq" id="WP_330486227.1">
    <property type="nucleotide sequence ID" value="NZ_JAZBJZ010000171.1"/>
</dbReference>
<sequence length="98" mass="11645">MSLPIVFRVEAQAEFDEAFDWYEQQRTGLGVDFLMCVAEILEHIESLPEAYEIIFEDVRRAVVRKFPYLILYKVEPDRVVVLAVFHSKRDPQVWQDRV</sequence>
<keyword evidence="4" id="KW-1185">Reference proteome</keyword>
<dbReference type="Gene3D" id="3.30.2310.20">
    <property type="entry name" value="RelE-like"/>
    <property type="match status" value="1"/>
</dbReference>
<gene>
    <name evidence="3" type="ORF">V2H45_23895</name>
</gene>
<dbReference type="InterPro" id="IPR007712">
    <property type="entry name" value="RelE/ParE_toxin"/>
</dbReference>
<name>A0AAW9Q9B3_9CYAN</name>
<dbReference type="PANTHER" id="PTHR33755:SF8">
    <property type="entry name" value="TOXIN PARE2"/>
    <property type="match status" value="1"/>
</dbReference>
<dbReference type="InterPro" id="IPR035093">
    <property type="entry name" value="RelE/ParE_toxin_dom_sf"/>
</dbReference>
<dbReference type="PANTHER" id="PTHR33755">
    <property type="entry name" value="TOXIN PARE1-RELATED"/>
    <property type="match status" value="1"/>
</dbReference>